<comment type="caution">
    <text evidence="1">The sequence shown here is derived from an EMBL/GenBank/DDBJ whole genome shotgun (WGS) entry which is preliminary data.</text>
</comment>
<dbReference type="RefSeq" id="WP_168061914.1">
    <property type="nucleotide sequence ID" value="NZ_VTOW01000003.1"/>
</dbReference>
<gene>
    <name evidence="1" type="ORF">MNODULE_16535</name>
</gene>
<reference evidence="1 2" key="1">
    <citation type="journal article" date="2020" name="Nature">
        <title>Bacterial chemolithoautotrophy via manganese oxidation.</title>
        <authorList>
            <person name="Yu H."/>
            <person name="Leadbetter J.R."/>
        </authorList>
    </citation>
    <scope>NUCLEOTIDE SEQUENCE [LARGE SCALE GENOMIC DNA]</scope>
    <source>
        <strain evidence="1 2">Mn-1</strain>
    </source>
</reference>
<organism evidence="1 2">
    <name type="scientific">Candidatus Manganitrophus noduliformans</name>
    <dbReference type="NCBI Taxonomy" id="2606439"/>
    <lineage>
        <taxon>Bacteria</taxon>
        <taxon>Pseudomonadati</taxon>
        <taxon>Nitrospirota</taxon>
        <taxon>Nitrospiria</taxon>
        <taxon>Candidatus Troglogloeales</taxon>
        <taxon>Candidatus Manganitrophaceae</taxon>
        <taxon>Candidatus Manganitrophus</taxon>
    </lineage>
</organism>
<dbReference type="Proteomes" id="UP000534783">
    <property type="component" value="Unassembled WGS sequence"/>
</dbReference>
<protein>
    <submittedName>
        <fullName evidence="1">Uncharacterized protein</fullName>
    </submittedName>
</protein>
<keyword evidence="2" id="KW-1185">Reference proteome</keyword>
<accession>A0A7X6DS60</accession>
<sequence length="94" mass="10480">MEPLVLTNSEEILKLLTQVTLKGQGFTTECLVAEVLDAGLYEPDFLNASGVDPEAYYNGEPNAWANYHIRMSKKVFMVYGGPNKVRTFHIADTP</sequence>
<dbReference type="EMBL" id="VTOW01000003">
    <property type="protein sequence ID" value="NKE72359.1"/>
    <property type="molecule type" value="Genomic_DNA"/>
</dbReference>
<evidence type="ECO:0000313" key="1">
    <source>
        <dbReference type="EMBL" id="NKE72359.1"/>
    </source>
</evidence>
<proteinExistence type="predicted"/>
<evidence type="ECO:0000313" key="2">
    <source>
        <dbReference type="Proteomes" id="UP000534783"/>
    </source>
</evidence>
<name>A0A7X6DS60_9BACT</name>
<dbReference type="AlphaFoldDB" id="A0A7X6DS60"/>